<evidence type="ECO:0000313" key="1">
    <source>
        <dbReference type="EMBL" id="WWQ65483.1"/>
    </source>
</evidence>
<organism evidence="1 2">
    <name type="scientific">Streptomyces citrinus</name>
    <dbReference type="NCBI Taxonomy" id="3118173"/>
    <lineage>
        <taxon>Bacteria</taxon>
        <taxon>Bacillati</taxon>
        <taxon>Actinomycetota</taxon>
        <taxon>Actinomycetes</taxon>
        <taxon>Kitasatosporales</taxon>
        <taxon>Streptomycetaceae</taxon>
        <taxon>Streptomyces</taxon>
    </lineage>
</organism>
<gene>
    <name evidence="1" type="ORF">V2W30_20610</name>
</gene>
<evidence type="ECO:0000313" key="2">
    <source>
        <dbReference type="Proteomes" id="UP001432251"/>
    </source>
</evidence>
<dbReference type="Proteomes" id="UP001432251">
    <property type="component" value="Chromosome"/>
</dbReference>
<accession>A0ACD5AE25</accession>
<protein>
    <submittedName>
        <fullName evidence="1">SH3 domain-containing protein</fullName>
    </submittedName>
</protein>
<name>A0ACD5AE25_9ACTN</name>
<sequence length="148" mass="15428">MRRTSRKTPIAVAAATVLAGGVLAVTAAAPASANSGGDVVWGTVVSHGDLNLRSGPSTSDPVVYRLAPGSVDRIECATSGSYVHGDPTWYWFTGAHGWASAAYVDTGGHSVPRCDGSSVPCPPDQQQGGSPSGWWFRSDYRVEFGVIY</sequence>
<reference evidence="1" key="1">
    <citation type="journal article" date="2025" name="Int. J. Syst. Evol. Microbiol.">
        <title>Streptomyces citrinus sp. nov., with yellow diffusible pigment.</title>
        <authorList>
            <person name="He Y."/>
            <person name="Yang E."/>
            <person name="Xu J."/>
            <person name="Sun Y."/>
            <person name="Sun L."/>
        </authorList>
    </citation>
    <scope>NUCLEOTIDE SEQUENCE</scope>
    <source>
        <strain evidence="1">Q6</strain>
    </source>
</reference>
<keyword evidence="2" id="KW-1185">Reference proteome</keyword>
<dbReference type="EMBL" id="CP146022">
    <property type="protein sequence ID" value="WWQ65483.1"/>
    <property type="molecule type" value="Genomic_DNA"/>
</dbReference>
<proteinExistence type="predicted"/>